<comment type="caution">
    <text evidence="2">The sequence shown here is derived from an EMBL/GenBank/DDBJ whole genome shotgun (WGS) entry which is preliminary data.</text>
</comment>
<dbReference type="Proteomes" id="UP000183760">
    <property type="component" value="Unassembled WGS sequence"/>
</dbReference>
<evidence type="ECO:0000256" key="1">
    <source>
        <dbReference type="SAM" id="MobiDB-lite"/>
    </source>
</evidence>
<protein>
    <recommendedName>
        <fullName evidence="4">Lipoprotein</fullName>
    </recommendedName>
</protein>
<evidence type="ECO:0000313" key="2">
    <source>
        <dbReference type="EMBL" id="SEU36646.1"/>
    </source>
</evidence>
<organism evidence="2 3">
    <name type="scientific">Myxococcus fulvus</name>
    <dbReference type="NCBI Taxonomy" id="33"/>
    <lineage>
        <taxon>Bacteria</taxon>
        <taxon>Pseudomonadati</taxon>
        <taxon>Myxococcota</taxon>
        <taxon>Myxococcia</taxon>
        <taxon>Myxococcales</taxon>
        <taxon>Cystobacterineae</taxon>
        <taxon>Myxococcaceae</taxon>
        <taxon>Myxococcus</taxon>
    </lineage>
</organism>
<proteinExistence type="predicted"/>
<name>A0ABY1CUR5_MYXFU</name>
<accession>A0ABY1CUR5</accession>
<sequence length="306" mass="32681">MRGAHEGKSVQTPWEAPPVESPVSVLAVPKPPRRRPGAVLATAVLLMGAAPVPAKEQVLGSTGAGSGLEAVALPCEKGQRALRVRSGEAKRTATLSAPYDALTCDVAKATEGGWDWGGGEESTSWNLRVRAVDLPGGPTALLVTHQGGFEHVHRQHALFVADETGARRAWEGSEGMGPTSSSVELLDGRLLFSRTLDVGGGEQADGWTLSELRWDAEREKVVEKPAEAWAVILRTADSVSDARAAETPLEKACQGTSLLTVDTNDFRRLTRDKWAVARFHPSRQGAEAELGRLRTCAPGAYLRRAQ</sequence>
<evidence type="ECO:0000313" key="3">
    <source>
        <dbReference type="Proteomes" id="UP000183760"/>
    </source>
</evidence>
<evidence type="ECO:0008006" key="4">
    <source>
        <dbReference type="Google" id="ProtNLM"/>
    </source>
</evidence>
<dbReference type="EMBL" id="FOIB01000011">
    <property type="protein sequence ID" value="SEU36646.1"/>
    <property type="molecule type" value="Genomic_DNA"/>
</dbReference>
<reference evidence="2 3" key="1">
    <citation type="submission" date="2016-10" db="EMBL/GenBank/DDBJ databases">
        <authorList>
            <person name="Varghese N."/>
            <person name="Submissions S."/>
        </authorList>
    </citation>
    <scope>NUCLEOTIDE SEQUENCE [LARGE SCALE GENOMIC DNA]</scope>
    <source>
        <strain evidence="2 3">DSM 16525</strain>
    </source>
</reference>
<keyword evidence="3" id="KW-1185">Reference proteome</keyword>
<feature type="region of interest" description="Disordered" evidence="1">
    <location>
        <begin position="1"/>
        <end position="21"/>
    </location>
</feature>
<gene>
    <name evidence="2" type="ORF">SAMN05443572_111254</name>
</gene>